<proteinExistence type="predicted"/>
<name>A0A4D4JIM7_9PSEU</name>
<sequence>MATAPFGQRDVTYFYRRVEGFVPGGSTCHSQIELSGDGRWLLLRLASTVRFTVALSGSSARALLHALRTSGSAQIPVTHEDHGPRLLRVGPHATPEELPVIERGVCRTSGAPAMELALDLPQRQSLRLIFPPSRLRRLICELATAYLQLVHD</sequence>
<reference evidence="2" key="1">
    <citation type="submission" date="2019-04" db="EMBL/GenBank/DDBJ databases">
        <title>Draft genome sequence of Pseudonocardiaceae bacterium SL3-2-4.</title>
        <authorList>
            <person name="Ningsih F."/>
            <person name="Yokota A."/>
            <person name="Sakai Y."/>
            <person name="Nanatani K."/>
            <person name="Yabe S."/>
            <person name="Oetari A."/>
            <person name="Sjamsuridzal W."/>
        </authorList>
    </citation>
    <scope>NUCLEOTIDE SEQUENCE [LARGE SCALE GENOMIC DNA]</scope>
    <source>
        <strain evidence="2">SL3-2-4</strain>
    </source>
</reference>
<dbReference type="Proteomes" id="UP000298860">
    <property type="component" value="Unassembled WGS sequence"/>
</dbReference>
<comment type="caution">
    <text evidence="1">The sequence shown here is derived from an EMBL/GenBank/DDBJ whole genome shotgun (WGS) entry which is preliminary data.</text>
</comment>
<dbReference type="EMBL" id="BJFL01000053">
    <property type="protein sequence ID" value="GDY33743.1"/>
    <property type="molecule type" value="Genomic_DNA"/>
</dbReference>
<dbReference type="OrthoDB" id="3689873at2"/>
<dbReference type="RefSeq" id="WP_137816661.1">
    <property type="nucleotide sequence ID" value="NZ_BJFL01000053.1"/>
</dbReference>
<evidence type="ECO:0000313" key="2">
    <source>
        <dbReference type="Proteomes" id="UP000298860"/>
    </source>
</evidence>
<dbReference type="AlphaFoldDB" id="A0A4D4JIM7"/>
<gene>
    <name evidence="1" type="ORF">GTS_53760</name>
</gene>
<keyword evidence="2" id="KW-1185">Reference proteome</keyword>
<organism evidence="1 2">
    <name type="scientific">Gandjariella thermophila</name>
    <dbReference type="NCBI Taxonomy" id="1931992"/>
    <lineage>
        <taxon>Bacteria</taxon>
        <taxon>Bacillati</taxon>
        <taxon>Actinomycetota</taxon>
        <taxon>Actinomycetes</taxon>
        <taxon>Pseudonocardiales</taxon>
        <taxon>Pseudonocardiaceae</taxon>
        <taxon>Gandjariella</taxon>
    </lineage>
</organism>
<protein>
    <submittedName>
        <fullName evidence="1">Uncharacterized protein</fullName>
    </submittedName>
</protein>
<accession>A0A4D4JIM7</accession>
<evidence type="ECO:0000313" key="1">
    <source>
        <dbReference type="EMBL" id="GDY33743.1"/>
    </source>
</evidence>